<reference evidence="2 3" key="1">
    <citation type="submission" date="2021-06" db="EMBL/GenBank/DDBJ databases">
        <title>Caerostris darwini draft genome.</title>
        <authorList>
            <person name="Kono N."/>
            <person name="Arakawa K."/>
        </authorList>
    </citation>
    <scope>NUCLEOTIDE SEQUENCE [LARGE SCALE GENOMIC DNA]</scope>
</reference>
<evidence type="ECO:0000313" key="2">
    <source>
        <dbReference type="EMBL" id="GIY76987.1"/>
    </source>
</evidence>
<dbReference type="AlphaFoldDB" id="A0AAV4W2N9"/>
<dbReference type="Proteomes" id="UP001054837">
    <property type="component" value="Unassembled WGS sequence"/>
</dbReference>
<keyword evidence="1" id="KW-1133">Transmembrane helix</keyword>
<organism evidence="2 3">
    <name type="scientific">Caerostris darwini</name>
    <dbReference type="NCBI Taxonomy" id="1538125"/>
    <lineage>
        <taxon>Eukaryota</taxon>
        <taxon>Metazoa</taxon>
        <taxon>Ecdysozoa</taxon>
        <taxon>Arthropoda</taxon>
        <taxon>Chelicerata</taxon>
        <taxon>Arachnida</taxon>
        <taxon>Araneae</taxon>
        <taxon>Araneomorphae</taxon>
        <taxon>Entelegynae</taxon>
        <taxon>Araneoidea</taxon>
        <taxon>Araneidae</taxon>
        <taxon>Caerostris</taxon>
    </lineage>
</organism>
<feature type="transmembrane region" description="Helical" evidence="1">
    <location>
        <begin position="96"/>
        <end position="120"/>
    </location>
</feature>
<evidence type="ECO:0008006" key="4">
    <source>
        <dbReference type="Google" id="ProtNLM"/>
    </source>
</evidence>
<evidence type="ECO:0000256" key="1">
    <source>
        <dbReference type="SAM" id="Phobius"/>
    </source>
</evidence>
<keyword evidence="1" id="KW-0472">Membrane</keyword>
<accession>A0AAV4W2N9</accession>
<evidence type="ECO:0000313" key="3">
    <source>
        <dbReference type="Proteomes" id="UP001054837"/>
    </source>
</evidence>
<name>A0AAV4W2N9_9ARAC</name>
<keyword evidence="1" id="KW-0812">Transmembrane</keyword>
<feature type="transmembrane region" description="Helical" evidence="1">
    <location>
        <begin position="38"/>
        <end position="60"/>
    </location>
</feature>
<feature type="transmembrane region" description="Helical" evidence="1">
    <location>
        <begin position="132"/>
        <end position="154"/>
    </location>
</feature>
<keyword evidence="3" id="KW-1185">Reference proteome</keyword>
<dbReference type="EMBL" id="BPLQ01014066">
    <property type="protein sequence ID" value="GIY76987.1"/>
    <property type="molecule type" value="Genomic_DNA"/>
</dbReference>
<feature type="transmembrane region" description="Helical" evidence="1">
    <location>
        <begin position="206"/>
        <end position="227"/>
    </location>
</feature>
<protein>
    <recommendedName>
        <fullName evidence="4">Gustatory receptor</fullName>
    </recommendedName>
</protein>
<sequence length="243" mass="27932">MRIRAFQEIRSSIHIPKEFKEICVALSELRNTLTLTTLYILSMYFSGYFCLNCSYINLLLTEFISQSRKFITRPDYQILLQLYHELTETVTSMDNFLCYSTFINVLADMIGVFWACYVLVFEAQDDWQQQLYFLTAIIVYSGWLLMIMLPGSVVNQNVEVAKGAILSCPGWYPNHYNELKTCVRTKFKQKKATLTLWKIYNINKSLLISSVGSLVTYGILFGTLGTVQNSGDVHVYNTSKESG</sequence>
<comment type="caution">
    <text evidence="2">The sequence shown here is derived from an EMBL/GenBank/DDBJ whole genome shotgun (WGS) entry which is preliminary data.</text>
</comment>
<gene>
    <name evidence="2" type="primary">AVEN_182529_1</name>
    <name evidence="2" type="ORF">CDAR_402691</name>
</gene>
<proteinExistence type="predicted"/>